<proteinExistence type="predicted"/>
<evidence type="ECO:0000313" key="3">
    <source>
        <dbReference type="Proteomes" id="UP001597116"/>
    </source>
</evidence>
<dbReference type="InterPro" id="IPR056091">
    <property type="entry name" value="DUF7674"/>
</dbReference>
<reference evidence="3" key="1">
    <citation type="journal article" date="2019" name="Int. J. Syst. Evol. Microbiol.">
        <title>The Global Catalogue of Microorganisms (GCM) 10K type strain sequencing project: providing services to taxonomists for standard genome sequencing and annotation.</title>
        <authorList>
            <consortium name="The Broad Institute Genomics Platform"/>
            <consortium name="The Broad Institute Genome Sequencing Center for Infectious Disease"/>
            <person name="Wu L."/>
            <person name="Ma J."/>
        </authorList>
    </citation>
    <scope>NUCLEOTIDE SEQUENCE [LARGE SCALE GENOMIC DNA]</scope>
    <source>
        <strain evidence="3">CCUG 55608</strain>
    </source>
</reference>
<gene>
    <name evidence="2" type="ORF">ACFQ4C_21475</name>
</gene>
<protein>
    <recommendedName>
        <fullName evidence="1">DUF7674 domain-containing protein</fullName>
    </recommendedName>
</protein>
<dbReference type="Proteomes" id="UP001597116">
    <property type="component" value="Unassembled WGS sequence"/>
</dbReference>
<organism evidence="2 3">
    <name type="scientific">Larkinella insperata</name>
    <dbReference type="NCBI Taxonomy" id="332158"/>
    <lineage>
        <taxon>Bacteria</taxon>
        <taxon>Pseudomonadati</taxon>
        <taxon>Bacteroidota</taxon>
        <taxon>Cytophagia</taxon>
        <taxon>Cytophagales</taxon>
        <taxon>Spirosomataceae</taxon>
        <taxon>Larkinella</taxon>
    </lineage>
</organism>
<accession>A0ABW3QL16</accession>
<dbReference type="RefSeq" id="WP_379884683.1">
    <property type="nucleotide sequence ID" value="NZ_JBHTLP010000018.1"/>
</dbReference>
<comment type="caution">
    <text evidence="2">The sequence shown here is derived from an EMBL/GenBank/DDBJ whole genome shotgun (WGS) entry which is preliminary data.</text>
</comment>
<evidence type="ECO:0000259" key="1">
    <source>
        <dbReference type="Pfam" id="PF24722"/>
    </source>
</evidence>
<feature type="domain" description="DUF7674" evidence="1">
    <location>
        <begin position="12"/>
        <end position="115"/>
    </location>
</feature>
<dbReference type="Pfam" id="PF24722">
    <property type="entry name" value="DUF7674"/>
    <property type="match status" value="1"/>
</dbReference>
<dbReference type="EMBL" id="JBHTLP010000018">
    <property type="protein sequence ID" value="MFD1143714.1"/>
    <property type="molecule type" value="Genomic_DNA"/>
</dbReference>
<sequence>MNHEISSETLLALLADRFPEARQDFQQMPEQTSVTAILSTLFDVTATLISQHKSKAVQQCLRIADELLTHGDAQIRTAVSGLYLYRLSTVLYKKDAQSRFVFLVLPVGLRSEFARHTYPDE</sequence>
<evidence type="ECO:0000313" key="2">
    <source>
        <dbReference type="EMBL" id="MFD1143714.1"/>
    </source>
</evidence>
<keyword evidence="3" id="KW-1185">Reference proteome</keyword>
<name>A0ABW3QL16_9BACT</name>